<dbReference type="FunFam" id="1.10.10.60:FF:000141">
    <property type="entry name" value="TetR family transcriptional regulator"/>
    <property type="match status" value="1"/>
</dbReference>
<dbReference type="EMBL" id="FXZK01000018">
    <property type="protein sequence ID" value="SMY10123.1"/>
    <property type="molecule type" value="Genomic_DNA"/>
</dbReference>
<evidence type="ECO:0000259" key="5">
    <source>
        <dbReference type="PROSITE" id="PS50977"/>
    </source>
</evidence>
<keyword evidence="1" id="KW-0805">Transcription regulation</keyword>
<accession>A0A238LKR2</accession>
<dbReference type="Proteomes" id="UP000201613">
    <property type="component" value="Unassembled WGS sequence"/>
</dbReference>
<evidence type="ECO:0000313" key="6">
    <source>
        <dbReference type="EMBL" id="SMY10123.1"/>
    </source>
</evidence>
<dbReference type="InterPro" id="IPR009057">
    <property type="entry name" value="Homeodomain-like_sf"/>
</dbReference>
<evidence type="ECO:0000256" key="3">
    <source>
        <dbReference type="ARBA" id="ARBA00023163"/>
    </source>
</evidence>
<dbReference type="GO" id="GO:0003700">
    <property type="term" value="F:DNA-binding transcription factor activity"/>
    <property type="evidence" value="ECO:0007669"/>
    <property type="project" value="TreeGrafter"/>
</dbReference>
<keyword evidence="3" id="KW-0804">Transcription</keyword>
<dbReference type="InterPro" id="IPR050109">
    <property type="entry name" value="HTH-type_TetR-like_transc_reg"/>
</dbReference>
<dbReference type="InterPro" id="IPR036271">
    <property type="entry name" value="Tet_transcr_reg_TetR-rel_C_sf"/>
</dbReference>
<reference evidence="6 7" key="1">
    <citation type="submission" date="2017-05" db="EMBL/GenBank/DDBJ databases">
        <authorList>
            <person name="Song R."/>
            <person name="Chenine A.L."/>
            <person name="Ruprecht R.M."/>
        </authorList>
    </citation>
    <scope>NUCLEOTIDE SEQUENCE [LARGE SCALE GENOMIC DNA]</scope>
    <source>
        <strain evidence="6 7">CECT 8899</strain>
    </source>
</reference>
<dbReference type="PROSITE" id="PS50977">
    <property type="entry name" value="HTH_TETR_2"/>
    <property type="match status" value="1"/>
</dbReference>
<evidence type="ECO:0000313" key="7">
    <source>
        <dbReference type="Proteomes" id="UP000201613"/>
    </source>
</evidence>
<dbReference type="InterPro" id="IPR011075">
    <property type="entry name" value="TetR_C"/>
</dbReference>
<dbReference type="SUPFAM" id="SSF46689">
    <property type="entry name" value="Homeodomain-like"/>
    <property type="match status" value="1"/>
</dbReference>
<feature type="domain" description="HTH tetR-type" evidence="5">
    <location>
        <begin position="16"/>
        <end position="76"/>
    </location>
</feature>
<dbReference type="InterPro" id="IPR023772">
    <property type="entry name" value="DNA-bd_HTH_TetR-type_CS"/>
</dbReference>
<keyword evidence="2 4" id="KW-0238">DNA-binding</keyword>
<dbReference type="PANTHER" id="PTHR30055:SF234">
    <property type="entry name" value="HTH-TYPE TRANSCRIPTIONAL REGULATOR BETI"/>
    <property type="match status" value="1"/>
</dbReference>
<dbReference type="Pfam" id="PF16859">
    <property type="entry name" value="TetR_C_11"/>
    <property type="match status" value="1"/>
</dbReference>
<dbReference type="Pfam" id="PF00440">
    <property type="entry name" value="TetR_N"/>
    <property type="match status" value="1"/>
</dbReference>
<dbReference type="OrthoDB" id="8478851at2"/>
<dbReference type="PROSITE" id="PS01081">
    <property type="entry name" value="HTH_TETR_1"/>
    <property type="match status" value="1"/>
</dbReference>
<dbReference type="RefSeq" id="WP_093994284.1">
    <property type="nucleotide sequence ID" value="NZ_FXZK01000018.1"/>
</dbReference>
<dbReference type="GO" id="GO:0000976">
    <property type="term" value="F:transcription cis-regulatory region binding"/>
    <property type="evidence" value="ECO:0007669"/>
    <property type="project" value="TreeGrafter"/>
</dbReference>
<dbReference type="InterPro" id="IPR001647">
    <property type="entry name" value="HTH_TetR"/>
</dbReference>
<name>A0A238LKR2_9RHOB</name>
<dbReference type="SUPFAM" id="SSF48498">
    <property type="entry name" value="Tetracyclin repressor-like, C-terminal domain"/>
    <property type="match status" value="1"/>
</dbReference>
<gene>
    <name evidence="6" type="primary">acrR</name>
    <name evidence="6" type="ORF">LOM8899_04298</name>
</gene>
<dbReference type="PANTHER" id="PTHR30055">
    <property type="entry name" value="HTH-TYPE TRANSCRIPTIONAL REGULATOR RUTR"/>
    <property type="match status" value="1"/>
</dbReference>
<organism evidence="6 7">
    <name type="scientific">Flavimaricola marinus</name>
    <dbReference type="NCBI Taxonomy" id="1819565"/>
    <lineage>
        <taxon>Bacteria</taxon>
        <taxon>Pseudomonadati</taxon>
        <taxon>Pseudomonadota</taxon>
        <taxon>Alphaproteobacteria</taxon>
        <taxon>Rhodobacterales</taxon>
        <taxon>Paracoccaceae</taxon>
        <taxon>Flavimaricola</taxon>
    </lineage>
</organism>
<dbReference type="AlphaFoldDB" id="A0A238LKR2"/>
<protein>
    <submittedName>
        <fullName evidence="6">HTH-type transcriptional regulator AcrR</fullName>
    </submittedName>
</protein>
<proteinExistence type="predicted"/>
<evidence type="ECO:0000256" key="1">
    <source>
        <dbReference type="ARBA" id="ARBA00023015"/>
    </source>
</evidence>
<keyword evidence="7" id="KW-1185">Reference proteome</keyword>
<dbReference type="PRINTS" id="PR00455">
    <property type="entry name" value="HTHTETR"/>
</dbReference>
<evidence type="ECO:0000256" key="4">
    <source>
        <dbReference type="PROSITE-ProRule" id="PRU00335"/>
    </source>
</evidence>
<sequence>MGKQASTPPKFRRRAQARPDEVLDAALALFIEQGFARTSVEQVAKRAGISKGAVYLYFPSKEAILVGLVDRTIAPLSDTMFDSISDYQGDPRPVLVRFLRMMGAVLSDKRNRAVPLIVLHEAPAAPSIASMFRKAVLDRAIPAISALLAQGVEGGYIRKIDPELTARTVVGPVFIHIILFEIFDVAPEGGFEMGDLIDNHLSILLAGLGPEKGA</sequence>
<dbReference type="Gene3D" id="1.10.357.10">
    <property type="entry name" value="Tetracycline Repressor, domain 2"/>
    <property type="match status" value="1"/>
</dbReference>
<feature type="DNA-binding region" description="H-T-H motif" evidence="4">
    <location>
        <begin position="39"/>
        <end position="58"/>
    </location>
</feature>
<evidence type="ECO:0000256" key="2">
    <source>
        <dbReference type="ARBA" id="ARBA00023125"/>
    </source>
</evidence>